<organism evidence="2 3">
    <name type="scientific">Kribbella albertanoniae</name>
    <dbReference type="NCBI Taxonomy" id="1266829"/>
    <lineage>
        <taxon>Bacteria</taxon>
        <taxon>Bacillati</taxon>
        <taxon>Actinomycetota</taxon>
        <taxon>Actinomycetes</taxon>
        <taxon>Propionibacteriales</taxon>
        <taxon>Kribbellaceae</taxon>
        <taxon>Kribbella</taxon>
    </lineage>
</organism>
<dbReference type="OrthoDB" id="3830204at2"/>
<reference evidence="2 3" key="1">
    <citation type="submission" date="2019-03" db="EMBL/GenBank/DDBJ databases">
        <title>Draft genome sequences of novel Actinobacteria.</title>
        <authorList>
            <person name="Sahin N."/>
            <person name="Ay H."/>
            <person name="Saygin H."/>
        </authorList>
    </citation>
    <scope>NUCLEOTIDE SEQUENCE [LARGE SCALE GENOMIC DNA]</scope>
    <source>
        <strain evidence="2 3">JCM 30547</strain>
    </source>
</reference>
<name>A0A4R4PJV0_9ACTN</name>
<evidence type="ECO:0000313" key="3">
    <source>
        <dbReference type="Proteomes" id="UP000295075"/>
    </source>
</evidence>
<comment type="caution">
    <text evidence="2">The sequence shown here is derived from an EMBL/GenBank/DDBJ whole genome shotgun (WGS) entry which is preliminary data.</text>
</comment>
<dbReference type="AlphaFoldDB" id="A0A4R4PJV0"/>
<sequence length="65" mass="7404">MIWQLWVAIGLVAAAVLLFAATRMRHAQHVFDDITQVERPAHADELAHRRTGRVTPETGRHRKHG</sequence>
<protein>
    <submittedName>
        <fullName evidence="2">Uncharacterized protein</fullName>
    </submittedName>
</protein>
<gene>
    <name evidence="2" type="ORF">E1261_31550</name>
</gene>
<evidence type="ECO:0000313" key="2">
    <source>
        <dbReference type="EMBL" id="TDC22199.1"/>
    </source>
</evidence>
<dbReference type="RefSeq" id="WP_132413019.1">
    <property type="nucleotide sequence ID" value="NZ_SMKA01000197.1"/>
</dbReference>
<feature type="region of interest" description="Disordered" evidence="1">
    <location>
        <begin position="42"/>
        <end position="65"/>
    </location>
</feature>
<dbReference type="Proteomes" id="UP000295075">
    <property type="component" value="Unassembled WGS sequence"/>
</dbReference>
<evidence type="ECO:0000256" key="1">
    <source>
        <dbReference type="SAM" id="MobiDB-lite"/>
    </source>
</evidence>
<proteinExistence type="predicted"/>
<dbReference type="EMBL" id="SMKA01000197">
    <property type="protein sequence ID" value="TDC22199.1"/>
    <property type="molecule type" value="Genomic_DNA"/>
</dbReference>
<accession>A0A4R4PJV0</accession>
<keyword evidence="3" id="KW-1185">Reference proteome</keyword>